<feature type="compositionally biased region" description="Low complexity" evidence="1">
    <location>
        <begin position="339"/>
        <end position="352"/>
    </location>
</feature>
<evidence type="ECO:0000256" key="1">
    <source>
        <dbReference type="SAM" id="MobiDB-lite"/>
    </source>
</evidence>
<dbReference type="Proteomes" id="UP000830671">
    <property type="component" value="Chromosome 6"/>
</dbReference>
<organism evidence="2 3">
    <name type="scientific">Colletotrichum lupini</name>
    <dbReference type="NCBI Taxonomy" id="145971"/>
    <lineage>
        <taxon>Eukaryota</taxon>
        <taxon>Fungi</taxon>
        <taxon>Dikarya</taxon>
        <taxon>Ascomycota</taxon>
        <taxon>Pezizomycotina</taxon>
        <taxon>Sordariomycetes</taxon>
        <taxon>Hypocreomycetidae</taxon>
        <taxon>Glomerellales</taxon>
        <taxon>Glomerellaceae</taxon>
        <taxon>Colletotrichum</taxon>
        <taxon>Colletotrichum acutatum species complex</taxon>
    </lineage>
</organism>
<dbReference type="EMBL" id="CP019478">
    <property type="protein sequence ID" value="UQC87504.1"/>
    <property type="molecule type" value="Genomic_DNA"/>
</dbReference>
<dbReference type="AlphaFoldDB" id="A0A9Q8WL76"/>
<reference evidence="2" key="1">
    <citation type="journal article" date="2021" name="Mol. Plant Microbe Interact.">
        <title>Complete Genome Sequence of the Plant-Pathogenic Fungus Colletotrichum lupini.</title>
        <authorList>
            <person name="Baroncelli R."/>
            <person name="Pensec F."/>
            <person name="Da Lio D."/>
            <person name="Boufleur T."/>
            <person name="Vicente I."/>
            <person name="Sarrocco S."/>
            <person name="Picot A."/>
            <person name="Baraldi E."/>
            <person name="Sukno S."/>
            <person name="Thon M."/>
            <person name="Le Floch G."/>
        </authorList>
    </citation>
    <scope>NUCLEOTIDE SEQUENCE</scope>
    <source>
        <strain evidence="2">IMI 504893</strain>
    </source>
</reference>
<name>A0A9Q8WL76_9PEZI</name>
<accession>A0A9Q8WL76</accession>
<keyword evidence="3" id="KW-1185">Reference proteome</keyword>
<feature type="region of interest" description="Disordered" evidence="1">
    <location>
        <begin position="276"/>
        <end position="359"/>
    </location>
</feature>
<evidence type="ECO:0000313" key="2">
    <source>
        <dbReference type="EMBL" id="UQC87504.1"/>
    </source>
</evidence>
<dbReference type="RefSeq" id="XP_049149113.1">
    <property type="nucleotide sequence ID" value="XM_049291967.1"/>
</dbReference>
<gene>
    <name evidence="2" type="ORF">CLUP02_13009</name>
</gene>
<proteinExistence type="predicted"/>
<evidence type="ECO:0000313" key="3">
    <source>
        <dbReference type="Proteomes" id="UP000830671"/>
    </source>
</evidence>
<sequence>MEGVSVNRRWMGLGNWTVMSSSCTVMRARECPVQNAEFSPARQIHLSYVTPLCKQAQISLLSIPLSLEEGGILAEVQWEHGKAQPCLLREPPTLDGRWEEEGTHGIPGTSYLSYFNLNGCSGRHLAKQLPEELQFDLGGATDFTLTSIDSLFTPKHLQATASTPNYAAIPPRALTPSLDERVSERRMDWFQGPPINCQGRAHYVLGPARLDSEIIYRYFHFPPICRHLPYVSLSRLSSLSAYFLRIDSSLRAACPRAPTTNEARRRPRLLANTMSLSPLDPHEYTQDNTQQILPGKPSHKTTTTATTTTNAHYSEKETRRRTASKQHQPDHVEAPATKPEPASHAARPSAPHLHCSLLPTSAAPDKFQSEANPLFPPAPTSQPAIPAYIGILFSFTLPSRHIAMHRKLSWLITGFPNCCESRGAPSPDTRAFDALSGLHDLLDLAVVGSRPRDGSRYMPWQSRWRCVPPALCGSPCLPSRRAISADRTTDSSCLLRHTMPWMPLTHGSTVVPPPPTNGSAHSTGQSRRTSLTSSLLIRQPTIDYSAPSLHLDSLRSMTLGLTVHHDIMVQRLLLRFAAPTPMDKYRPTLAQFALCPKWSKPPTRLKFLSISPLFLTQRDAIPSNDAPSLSGLSRIVPVNFLHLHGGCRPIVMSSFRQRNQSKAQEQYG</sequence>
<dbReference type="KEGG" id="clup:CLUP02_13009"/>
<dbReference type="GeneID" id="73346977"/>
<protein>
    <submittedName>
        <fullName evidence="2">Uncharacterized protein</fullName>
    </submittedName>
</protein>